<dbReference type="Ensembl" id="ENSCPBT00000025458.1">
    <property type="protein sequence ID" value="ENSCPBP00000021619.1"/>
    <property type="gene ID" value="ENSCPBG00000015531.1"/>
</dbReference>
<sequence length="443" mass="48394">MSALHWTAVSHGALHEAWTHSSKPKGAIRPVAGTRRLTCFRRLHLAMAQSARPRTPSGASCRPRVLDRTAPPPSSQPARATHALPGSGLVGPAPLSRTLIGAEPAPPCPFRRGLLCDSPCARRWLARPAPPPARAVVRLGRSASELVRSKGRRVMAAAGLRGGLRGALVMQQRGWSSGSGSDQLGELGSGAGKGGGGGGSIREAGGAFGKRQAAHEERYFRDKEREQLASLREHHEEEIDHHKKEIQRLQKEIERHKIKIKKLKAQEDLAMTSTKKSNLSPVIADLRKRISTTSLLLNLKSPNLGFLGKAKKKSATCKVEKEVNGELKPCSFKTSEARAVKNFNLWWHVKRNHPENSVALVTKKDQEDEAKQKADTAKRRSSGPLKTPGEKIFCRASSEKPKIEQTKLDSYLKGFRVAAVLVCMSKKNRSTCGTLETNKLIRA</sequence>
<dbReference type="Pfam" id="PF04568">
    <property type="entry name" value="IATP"/>
    <property type="match status" value="1"/>
</dbReference>
<reference evidence="10" key="2">
    <citation type="submission" date="2025-09" db="UniProtKB">
        <authorList>
            <consortium name="Ensembl"/>
        </authorList>
    </citation>
    <scope>IDENTIFICATION</scope>
</reference>
<dbReference type="SUPFAM" id="SSF64602">
    <property type="entry name" value="F1 ATPase inhibitor, IF1, C-terminal domain"/>
    <property type="match status" value="1"/>
</dbReference>
<evidence type="ECO:0000256" key="9">
    <source>
        <dbReference type="SAM" id="MobiDB-lite"/>
    </source>
</evidence>
<reference evidence="10" key="1">
    <citation type="submission" date="2025-08" db="UniProtKB">
        <authorList>
            <consortium name="Ensembl"/>
        </authorList>
    </citation>
    <scope>IDENTIFICATION</scope>
</reference>
<keyword evidence="3" id="KW-0809">Transit peptide</keyword>
<feature type="region of interest" description="Disordered" evidence="9">
    <location>
        <begin position="174"/>
        <end position="198"/>
    </location>
</feature>
<dbReference type="InterPro" id="IPR007648">
    <property type="entry name" value="ATPase_inhibitor_mt"/>
</dbReference>
<feature type="coiled-coil region" evidence="8">
    <location>
        <begin position="225"/>
        <end position="266"/>
    </location>
</feature>
<evidence type="ECO:0000256" key="7">
    <source>
        <dbReference type="ARBA" id="ARBA00046200"/>
    </source>
</evidence>
<evidence type="ECO:0000256" key="6">
    <source>
        <dbReference type="ARBA" id="ARBA00026043"/>
    </source>
</evidence>
<dbReference type="FunFam" id="1.20.5.500:FF:000003">
    <property type="entry name" value="ATPase inhibitor B, mitochondrial"/>
    <property type="match status" value="1"/>
</dbReference>
<evidence type="ECO:0000256" key="3">
    <source>
        <dbReference type="ARBA" id="ARBA00022946"/>
    </source>
</evidence>
<feature type="region of interest" description="Disordered" evidence="9">
    <location>
        <begin position="363"/>
        <end position="390"/>
    </location>
</feature>
<dbReference type="Gene3D" id="1.20.5.500">
    <property type="entry name" value="Single helix bin"/>
    <property type="match status" value="2"/>
</dbReference>
<evidence type="ECO:0000256" key="8">
    <source>
        <dbReference type="SAM" id="Coils"/>
    </source>
</evidence>
<evidence type="ECO:0000313" key="10">
    <source>
        <dbReference type="Ensembl" id="ENSCPBP00000021619.1"/>
    </source>
</evidence>
<comment type="subcellular location">
    <subcellularLocation>
        <location evidence="1">Mitochondrion</location>
    </subcellularLocation>
</comment>
<comment type="subunit">
    <text evidence="6">Homodimer; represents the active form and is present at a pH value below 6.5. Homotetramer; represents the inactive form and is present at a pH value above 7.0.</text>
</comment>
<organism evidence="10 11">
    <name type="scientific">Chrysemys picta bellii</name>
    <name type="common">Western painted turtle</name>
    <name type="synonym">Emys bellii</name>
    <dbReference type="NCBI Taxonomy" id="8478"/>
    <lineage>
        <taxon>Eukaryota</taxon>
        <taxon>Metazoa</taxon>
        <taxon>Chordata</taxon>
        <taxon>Craniata</taxon>
        <taxon>Vertebrata</taxon>
        <taxon>Euteleostomi</taxon>
        <taxon>Archelosauria</taxon>
        <taxon>Testudinata</taxon>
        <taxon>Testudines</taxon>
        <taxon>Cryptodira</taxon>
        <taxon>Durocryptodira</taxon>
        <taxon>Testudinoidea</taxon>
        <taxon>Emydidae</taxon>
        <taxon>Chrysemys</taxon>
    </lineage>
</organism>
<name>A0A8C3HPU8_CHRPI</name>
<accession>A0A8C3HPU8</accession>
<feature type="compositionally biased region" description="Gly residues" evidence="9">
    <location>
        <begin position="187"/>
        <end position="198"/>
    </location>
</feature>
<dbReference type="Proteomes" id="UP000694380">
    <property type="component" value="Unplaced"/>
</dbReference>
<feature type="region of interest" description="Disordered" evidence="9">
    <location>
        <begin position="48"/>
        <end position="88"/>
    </location>
</feature>
<evidence type="ECO:0000256" key="5">
    <source>
        <dbReference type="ARBA" id="ARBA00023128"/>
    </source>
</evidence>
<feature type="compositionally biased region" description="Basic and acidic residues" evidence="9">
    <location>
        <begin position="363"/>
        <end position="378"/>
    </location>
</feature>
<evidence type="ECO:0000256" key="1">
    <source>
        <dbReference type="ARBA" id="ARBA00004173"/>
    </source>
</evidence>
<keyword evidence="5" id="KW-0496">Mitochondrion</keyword>
<keyword evidence="11" id="KW-1185">Reference proteome</keyword>
<comment type="function">
    <text evidence="7">Endogenous F(1)F(o)-ATPase inhibitor limiting ATP depletion when the mitochondrial membrane potential falls below a threshold and the F(1)F(o)-ATP synthase starts hydrolyzing ATP to pump protons out of the mitochondrial matrix. Required to avoid the consumption of cellular ATP when the F(1)F(o)-ATP synthase enzyme acts as an ATP hydrolase. Indirectly acts as a regulator of heme synthesis in erythroid tissues: regulates heme synthesis by modulating the mitochondrial pH and redox potential, allowing FECH to efficiently catalyze the incorporation of iron into protoporphyrin IX to produce heme.</text>
</comment>
<dbReference type="GO" id="GO:0042030">
    <property type="term" value="F:ATPase inhibitor activity"/>
    <property type="evidence" value="ECO:0007669"/>
    <property type="project" value="InterPro"/>
</dbReference>
<protein>
    <submittedName>
        <fullName evidence="10">Uncharacterized protein</fullName>
    </submittedName>
</protein>
<dbReference type="AlphaFoldDB" id="A0A8C3HPU8"/>
<dbReference type="GO" id="GO:0005739">
    <property type="term" value="C:mitochondrion"/>
    <property type="evidence" value="ECO:0007669"/>
    <property type="project" value="UniProtKB-SubCell"/>
</dbReference>
<dbReference type="FunFam" id="1.20.5.500:FF:000004">
    <property type="entry name" value="ATPase inhibitor A, mitochondrial"/>
    <property type="match status" value="1"/>
</dbReference>
<dbReference type="PANTHER" id="PTHR48417">
    <property type="entry name" value="ATP SYNTHASE F1 SUBUNIT EPSILON"/>
    <property type="match status" value="1"/>
</dbReference>
<dbReference type="PANTHER" id="PTHR48417:SF1">
    <property type="entry name" value="ATP SYNTHASE F1 SUBUNIT EPSILON"/>
    <property type="match status" value="1"/>
</dbReference>
<evidence type="ECO:0000256" key="4">
    <source>
        <dbReference type="ARBA" id="ARBA00023054"/>
    </source>
</evidence>
<keyword evidence="4 8" id="KW-0175">Coiled coil</keyword>
<proteinExistence type="inferred from homology"/>
<evidence type="ECO:0000313" key="11">
    <source>
        <dbReference type="Proteomes" id="UP000694380"/>
    </source>
</evidence>
<evidence type="ECO:0000256" key="2">
    <source>
        <dbReference type="ARBA" id="ARBA00010901"/>
    </source>
</evidence>
<comment type="similarity">
    <text evidence="2">Belongs to the ATPase inhibitor family.</text>
</comment>
<dbReference type="GeneTree" id="ENSGT00940000165091"/>